<dbReference type="InterPro" id="IPR010721">
    <property type="entry name" value="UstE-like"/>
</dbReference>
<dbReference type="OrthoDB" id="201504at2759"/>
<accession>A0A3N2PMJ8</accession>
<sequence>MAIPNLSALPAVKTLEECADFSQTVKPFLPQLYELPNKILDNITNPQALLHVYVETNPLIFGFAVSIFLAAVFLVVAELNRNWSQVDRAWSILPNLYIGHLALWARLAGVPSERIEFVLAATTLWSARLTYNYARKGGYSIGSEDYRWVIVRSKVPAWAFFILSVTFIAFIQSILLFALSAGPGYIILLTSYFEPEVNTSDSAYCMIMLALVVSEYISDGQQWAYQEAKRRYLKDAKDAKVPEGYTQADLDRGFITSGMWSYSRHPNFAAEQLIWFVLYQWSCYASRVITSWAFGGIVSLMLIFQGSTWLTERISKGKYSEYKHYQANVAAFMPTTLAPYKPAGPPQPKIIKTSELAEKQSKKQKRSN</sequence>
<feature type="transmembrane region" description="Helical" evidence="2">
    <location>
        <begin position="155"/>
        <end position="179"/>
    </location>
</feature>
<dbReference type="EMBL" id="ML119060">
    <property type="protein sequence ID" value="ROT35699.1"/>
    <property type="molecule type" value="Genomic_DNA"/>
</dbReference>
<feature type="transmembrane region" description="Helical" evidence="2">
    <location>
        <begin position="289"/>
        <end position="310"/>
    </location>
</feature>
<evidence type="ECO:0000256" key="1">
    <source>
        <dbReference type="SAM" id="MobiDB-lite"/>
    </source>
</evidence>
<organism evidence="3 4">
    <name type="scientific">Sodiomyces alkalinus (strain CBS 110278 / VKM F-3762 / F11)</name>
    <name type="common">Alkaliphilic filamentous fungus</name>
    <dbReference type="NCBI Taxonomy" id="1314773"/>
    <lineage>
        <taxon>Eukaryota</taxon>
        <taxon>Fungi</taxon>
        <taxon>Dikarya</taxon>
        <taxon>Ascomycota</taxon>
        <taxon>Pezizomycotina</taxon>
        <taxon>Sordariomycetes</taxon>
        <taxon>Hypocreomycetidae</taxon>
        <taxon>Glomerellales</taxon>
        <taxon>Plectosphaerellaceae</taxon>
        <taxon>Sodiomyces</taxon>
    </lineage>
</organism>
<keyword evidence="4" id="KW-1185">Reference proteome</keyword>
<dbReference type="RefSeq" id="XP_028463505.1">
    <property type="nucleotide sequence ID" value="XM_028608362.1"/>
</dbReference>
<evidence type="ECO:0000313" key="3">
    <source>
        <dbReference type="EMBL" id="ROT35699.1"/>
    </source>
</evidence>
<keyword evidence="2" id="KW-0812">Transmembrane</keyword>
<proteinExistence type="predicted"/>
<dbReference type="Proteomes" id="UP000272025">
    <property type="component" value="Unassembled WGS sequence"/>
</dbReference>
<feature type="transmembrane region" description="Helical" evidence="2">
    <location>
        <begin position="59"/>
        <end position="77"/>
    </location>
</feature>
<dbReference type="Gene3D" id="1.20.120.1630">
    <property type="match status" value="1"/>
</dbReference>
<evidence type="ECO:0000256" key="2">
    <source>
        <dbReference type="SAM" id="Phobius"/>
    </source>
</evidence>
<keyword evidence="2" id="KW-1133">Transmembrane helix</keyword>
<feature type="region of interest" description="Disordered" evidence="1">
    <location>
        <begin position="341"/>
        <end position="368"/>
    </location>
</feature>
<gene>
    <name evidence="3" type="ORF">SODALDRAFT_282819</name>
</gene>
<dbReference type="GeneID" id="39576840"/>
<dbReference type="PANTHER" id="PTHR32251:SF23">
    <property type="entry name" value="3-OXO-5-ALPHA-STEROID 4-DEHYDROGENASE (DUF1295)"/>
    <property type="match status" value="1"/>
</dbReference>
<evidence type="ECO:0000313" key="4">
    <source>
        <dbReference type="Proteomes" id="UP000272025"/>
    </source>
</evidence>
<keyword evidence="2" id="KW-0472">Membrane</keyword>
<dbReference type="AlphaFoldDB" id="A0A3N2PMJ8"/>
<protein>
    <submittedName>
        <fullName evidence="3">DUF1295 domain protein</fullName>
    </submittedName>
</protein>
<dbReference type="GO" id="GO:0016020">
    <property type="term" value="C:membrane"/>
    <property type="evidence" value="ECO:0007669"/>
    <property type="project" value="TreeGrafter"/>
</dbReference>
<name>A0A3N2PMJ8_SODAK</name>
<reference evidence="3 4" key="1">
    <citation type="journal article" date="2018" name="Mol. Ecol.">
        <title>The obligate alkalophilic soda-lake fungus Sodiomyces alkalinus has shifted to a protein diet.</title>
        <authorList>
            <person name="Grum-Grzhimaylo A.A."/>
            <person name="Falkoski D.L."/>
            <person name="van den Heuvel J."/>
            <person name="Valero-Jimenez C.A."/>
            <person name="Min B."/>
            <person name="Choi I.G."/>
            <person name="Lipzen A."/>
            <person name="Daum C.G."/>
            <person name="Aanen D.K."/>
            <person name="Tsang A."/>
            <person name="Henrissat B."/>
            <person name="Bilanenko E.N."/>
            <person name="de Vries R.P."/>
            <person name="van Kan J.A.L."/>
            <person name="Grigoriev I.V."/>
            <person name="Debets A.J.M."/>
        </authorList>
    </citation>
    <scope>NUCLEOTIDE SEQUENCE [LARGE SCALE GENOMIC DNA]</scope>
    <source>
        <strain evidence="3 4">F11</strain>
    </source>
</reference>
<dbReference type="PANTHER" id="PTHR32251">
    <property type="entry name" value="3-OXO-5-ALPHA-STEROID 4-DEHYDROGENASE"/>
    <property type="match status" value="1"/>
</dbReference>
<dbReference type="Pfam" id="PF06966">
    <property type="entry name" value="DUF1295"/>
    <property type="match status" value="1"/>
</dbReference>